<evidence type="ECO:0000256" key="6">
    <source>
        <dbReference type="HAMAP-Rule" id="MF_00362"/>
    </source>
</evidence>
<dbReference type="GO" id="GO:0005840">
    <property type="term" value="C:ribosome"/>
    <property type="evidence" value="ECO:0007669"/>
    <property type="project" value="UniProtKB-KW"/>
</dbReference>
<name>A0A285NRL7_9AQUI</name>
<dbReference type="CDD" id="cd05797">
    <property type="entry name" value="Ribosomal_L10"/>
    <property type="match status" value="1"/>
</dbReference>
<keyword evidence="4 6" id="KW-0687">Ribonucleoprotein</keyword>
<dbReference type="SUPFAM" id="SSF160369">
    <property type="entry name" value="Ribosomal protein L10-like"/>
    <property type="match status" value="1"/>
</dbReference>
<dbReference type="NCBIfam" id="NF000955">
    <property type="entry name" value="PRK00099.1-1"/>
    <property type="match status" value="1"/>
</dbReference>
<comment type="subunit">
    <text evidence="6">Part of the ribosomal stalk of the 50S ribosomal subunit. The N-terminus interacts with L11 and the large rRNA to form the base of the stalk. The C-terminus forms an elongated spine to which L12 dimers bind in a sequential fashion forming a multimeric L10(L12)X complex.</text>
</comment>
<dbReference type="InterPro" id="IPR047865">
    <property type="entry name" value="Ribosomal_uL10_bac_type"/>
</dbReference>
<gene>
    <name evidence="6" type="primary">rplJ</name>
    <name evidence="7" type="ORF">SAMN06265353_0336</name>
</gene>
<evidence type="ECO:0000256" key="5">
    <source>
        <dbReference type="ARBA" id="ARBA00035202"/>
    </source>
</evidence>
<dbReference type="InterPro" id="IPR043141">
    <property type="entry name" value="Ribosomal_uL10-like_sf"/>
</dbReference>
<evidence type="ECO:0000313" key="8">
    <source>
        <dbReference type="Proteomes" id="UP000218627"/>
    </source>
</evidence>
<evidence type="ECO:0000313" key="7">
    <source>
        <dbReference type="EMBL" id="SNZ11828.1"/>
    </source>
</evidence>
<comment type="similarity">
    <text evidence="2 6">Belongs to the universal ribosomal protein uL10 family.</text>
</comment>
<evidence type="ECO:0000256" key="2">
    <source>
        <dbReference type="ARBA" id="ARBA00008889"/>
    </source>
</evidence>
<protein>
    <recommendedName>
        <fullName evidence="5 6">Large ribosomal subunit protein uL10</fullName>
    </recommendedName>
</protein>
<keyword evidence="6" id="KW-0699">rRNA-binding</keyword>
<reference evidence="8" key="1">
    <citation type="submission" date="2017-09" db="EMBL/GenBank/DDBJ databases">
        <authorList>
            <person name="Varghese N."/>
            <person name="Submissions S."/>
        </authorList>
    </citation>
    <scope>NUCLEOTIDE SEQUENCE [LARGE SCALE GENOMIC DNA]</scope>
    <source>
        <strain evidence="8">DSM 2913</strain>
    </source>
</reference>
<organism evidence="7 8">
    <name type="scientific">Hydrogenobacter hydrogenophilus</name>
    <dbReference type="NCBI Taxonomy" id="35835"/>
    <lineage>
        <taxon>Bacteria</taxon>
        <taxon>Pseudomonadati</taxon>
        <taxon>Aquificota</taxon>
        <taxon>Aquificia</taxon>
        <taxon>Aquificales</taxon>
        <taxon>Aquificaceae</taxon>
        <taxon>Hydrogenobacter</taxon>
    </lineage>
</organism>
<dbReference type="InterPro" id="IPR001790">
    <property type="entry name" value="Ribosomal_uL10"/>
</dbReference>
<keyword evidence="6" id="KW-0694">RNA-binding</keyword>
<dbReference type="RefSeq" id="WP_096600428.1">
    <property type="nucleotide sequence ID" value="NZ_OBEN01000001.1"/>
</dbReference>
<dbReference type="GO" id="GO:1990904">
    <property type="term" value="C:ribonucleoprotein complex"/>
    <property type="evidence" value="ECO:0007669"/>
    <property type="project" value="UniProtKB-KW"/>
</dbReference>
<proteinExistence type="inferred from homology"/>
<keyword evidence="8" id="KW-1185">Reference proteome</keyword>
<dbReference type="AlphaFoldDB" id="A0A285NRL7"/>
<dbReference type="OrthoDB" id="9808307at2"/>
<dbReference type="Gene3D" id="3.30.70.1730">
    <property type="match status" value="1"/>
</dbReference>
<dbReference type="Pfam" id="PF00466">
    <property type="entry name" value="Ribosomal_L10"/>
    <property type="match status" value="1"/>
</dbReference>
<dbReference type="PANTHER" id="PTHR11560">
    <property type="entry name" value="39S RIBOSOMAL PROTEIN L10, MITOCHONDRIAL"/>
    <property type="match status" value="1"/>
</dbReference>
<keyword evidence="3 6" id="KW-0689">Ribosomal protein</keyword>
<dbReference type="GO" id="GO:0070180">
    <property type="term" value="F:large ribosomal subunit rRNA binding"/>
    <property type="evidence" value="ECO:0007669"/>
    <property type="project" value="UniProtKB-UniRule"/>
</dbReference>
<evidence type="ECO:0000256" key="1">
    <source>
        <dbReference type="ARBA" id="ARBA00002633"/>
    </source>
</evidence>
<accession>A0A285NRL7</accession>
<dbReference type="GO" id="GO:0006412">
    <property type="term" value="P:translation"/>
    <property type="evidence" value="ECO:0007669"/>
    <property type="project" value="UniProtKB-UniRule"/>
</dbReference>
<dbReference type="HAMAP" id="MF_00362">
    <property type="entry name" value="Ribosomal_uL10"/>
    <property type="match status" value="1"/>
</dbReference>
<sequence>MERKSWQEKAQKVKSYKERMERSNLMVFLNFVGIDAQSMSKLRGDVKSAGGELLVGKNTLFYRAFMDTVLSDHREVLVGPTAVVFSYKDPVLTAKTVYEFLKELNKDNPLEKVKGGYMQGRFLKPEDIKALAELPPMEVLVSKLMGTLQAPLINLIMALKAMPQKLVLALKALEEKKS</sequence>
<dbReference type="Gene3D" id="6.10.250.290">
    <property type="match status" value="1"/>
</dbReference>
<comment type="function">
    <text evidence="1 6">Forms part of the ribosomal stalk, playing a central role in the interaction of the ribosome with GTP-bound translation factors.</text>
</comment>
<dbReference type="InterPro" id="IPR022973">
    <property type="entry name" value="Ribosomal_uL10_bac"/>
</dbReference>
<evidence type="ECO:0000256" key="3">
    <source>
        <dbReference type="ARBA" id="ARBA00022980"/>
    </source>
</evidence>
<evidence type="ECO:0000256" key="4">
    <source>
        <dbReference type="ARBA" id="ARBA00023274"/>
    </source>
</evidence>
<dbReference type="EMBL" id="OBEN01000001">
    <property type="protein sequence ID" value="SNZ11828.1"/>
    <property type="molecule type" value="Genomic_DNA"/>
</dbReference>
<dbReference type="Proteomes" id="UP000218627">
    <property type="component" value="Unassembled WGS sequence"/>
</dbReference>